<reference evidence="3 4" key="1">
    <citation type="submission" date="2021-01" db="EMBL/GenBank/DDBJ databases">
        <title>Whole genome shotgun sequence of Microbispora corallina NBRC 16416.</title>
        <authorList>
            <person name="Komaki H."/>
            <person name="Tamura T."/>
        </authorList>
    </citation>
    <scope>NUCLEOTIDE SEQUENCE [LARGE SCALE GENOMIC DNA]</scope>
    <source>
        <strain evidence="3 4">NBRC 16416</strain>
    </source>
</reference>
<dbReference type="SFLD" id="SFLDG01018">
    <property type="entry name" value="Squalene/Phytoene_Synthase_Lik"/>
    <property type="match status" value="1"/>
</dbReference>
<name>A0ABQ4FYZ0_9ACTN</name>
<evidence type="ECO:0000256" key="1">
    <source>
        <dbReference type="ARBA" id="ARBA00004684"/>
    </source>
</evidence>
<dbReference type="PANTHER" id="PTHR31480">
    <property type="entry name" value="BIFUNCTIONAL LYCOPENE CYCLASE/PHYTOENE SYNTHASE"/>
    <property type="match status" value="1"/>
</dbReference>
<dbReference type="SFLD" id="SFLDG01212">
    <property type="entry name" value="Phytoene_synthase_like"/>
    <property type="match status" value="1"/>
</dbReference>
<comment type="caution">
    <text evidence="3">The sequence shown here is derived from an EMBL/GenBank/DDBJ whole genome shotgun (WGS) entry which is preliminary data.</text>
</comment>
<dbReference type="InterPro" id="IPR002060">
    <property type="entry name" value="Squ/phyt_synthse"/>
</dbReference>
<dbReference type="Gene3D" id="1.10.600.10">
    <property type="entry name" value="Farnesyl Diphosphate Synthase"/>
    <property type="match status" value="1"/>
</dbReference>
<dbReference type="InterPro" id="IPR044843">
    <property type="entry name" value="Trans_IPPS_bact-type"/>
</dbReference>
<keyword evidence="4" id="KW-1185">Reference proteome</keyword>
<dbReference type="Proteomes" id="UP000603904">
    <property type="component" value="Unassembled WGS sequence"/>
</dbReference>
<gene>
    <name evidence="3" type="ORF">Mco01_30460</name>
</gene>
<evidence type="ECO:0000256" key="2">
    <source>
        <dbReference type="ARBA" id="ARBA00022679"/>
    </source>
</evidence>
<dbReference type="InterPro" id="IPR019845">
    <property type="entry name" value="Squalene/phytoene_synthase_CS"/>
</dbReference>
<accession>A0ABQ4FYZ0</accession>
<dbReference type="NCBIfam" id="TIGR03465">
    <property type="entry name" value="HpnD"/>
    <property type="match status" value="1"/>
</dbReference>
<comment type="pathway">
    <text evidence="1">Carotenoid biosynthesis; phytoene biosynthesis.</text>
</comment>
<dbReference type="InterPro" id="IPR017828">
    <property type="entry name" value="SQ_synth_HpnD-like"/>
</dbReference>
<keyword evidence="2" id="KW-0808">Transferase</keyword>
<protein>
    <submittedName>
        <fullName evidence="3">Squalene synthase HpnD</fullName>
    </submittedName>
</protein>
<dbReference type="PROSITE" id="PS01045">
    <property type="entry name" value="SQUALEN_PHYTOEN_SYN_2"/>
    <property type="match status" value="1"/>
</dbReference>
<dbReference type="SFLD" id="SFLDS00005">
    <property type="entry name" value="Isoprenoid_Synthase_Type_I"/>
    <property type="match status" value="1"/>
</dbReference>
<dbReference type="RefSeq" id="WP_204057508.1">
    <property type="nucleotide sequence ID" value="NZ_BAAAGP010000027.1"/>
</dbReference>
<dbReference type="InterPro" id="IPR033904">
    <property type="entry name" value="Trans_IPPS_HH"/>
</dbReference>
<evidence type="ECO:0000313" key="4">
    <source>
        <dbReference type="Proteomes" id="UP000603904"/>
    </source>
</evidence>
<dbReference type="InterPro" id="IPR008949">
    <property type="entry name" value="Isoprenoid_synthase_dom_sf"/>
</dbReference>
<proteinExistence type="predicted"/>
<organism evidence="3 4">
    <name type="scientific">Microbispora corallina</name>
    <dbReference type="NCBI Taxonomy" id="83302"/>
    <lineage>
        <taxon>Bacteria</taxon>
        <taxon>Bacillati</taxon>
        <taxon>Actinomycetota</taxon>
        <taxon>Actinomycetes</taxon>
        <taxon>Streptosporangiales</taxon>
        <taxon>Streptosporangiaceae</taxon>
        <taxon>Microbispora</taxon>
    </lineage>
</organism>
<dbReference type="Pfam" id="PF00494">
    <property type="entry name" value="SQS_PSY"/>
    <property type="match status" value="1"/>
</dbReference>
<evidence type="ECO:0000313" key="3">
    <source>
        <dbReference type="EMBL" id="GIH40046.1"/>
    </source>
</evidence>
<sequence>MTATEAYRHCERIVRLRARNFAYGIRLLPPPKRRALSAVYAFARRVDDIGDGTGPADRRLAALSAARAQIRAAEPDPGDPVLVALHDAAARFPIPLPAFEELIDGCTADVTGASYETYDDLVAYCRDVAGSIGRLSLGVFGCAEECGGRAERLADALGVALQLTNILRDLGEDRLAGRVYLPGEDLRRFGCMLGLDAEGRFTDPPERLTRLIRFEAERALTWYAEGMRLIGLLDRRSAACTAAMAGIYRRLLGRIASDPADVLGGRLSLAPWVKAMVAARAVAGAGR</sequence>
<dbReference type="CDD" id="cd00683">
    <property type="entry name" value="Trans_IPPS_HH"/>
    <property type="match status" value="1"/>
</dbReference>
<dbReference type="EMBL" id="BOOC01000011">
    <property type="protein sequence ID" value="GIH40046.1"/>
    <property type="molecule type" value="Genomic_DNA"/>
</dbReference>
<dbReference type="SUPFAM" id="SSF48576">
    <property type="entry name" value="Terpenoid synthases"/>
    <property type="match status" value="1"/>
</dbReference>